<dbReference type="PROSITE" id="PS51511">
    <property type="entry name" value="FIP_RBD"/>
    <property type="match status" value="1"/>
</dbReference>
<dbReference type="PANTHER" id="PTHR15746:SF22">
    <property type="entry name" value="RAB11 FAMILY-INTERACTING PROTEIN 1"/>
    <property type="match status" value="1"/>
</dbReference>
<keyword evidence="4" id="KW-0967">Endosome</keyword>
<keyword evidence="3" id="KW-0597">Phosphoprotein</keyword>
<dbReference type="SUPFAM" id="SSF144270">
    <property type="entry name" value="Eferin C-derminal domain-like"/>
    <property type="match status" value="1"/>
</dbReference>
<evidence type="ECO:0000256" key="1">
    <source>
        <dbReference type="ARBA" id="ARBA00004177"/>
    </source>
</evidence>
<reference evidence="7" key="1">
    <citation type="submission" date="2025-08" db="UniProtKB">
        <authorList>
            <consortium name="Ensembl"/>
        </authorList>
    </citation>
    <scope>IDENTIFICATION</scope>
</reference>
<dbReference type="Pfam" id="PF09457">
    <property type="entry name" value="RBD-FIP"/>
    <property type="match status" value="1"/>
</dbReference>
<keyword evidence="8" id="KW-1185">Reference proteome</keyword>
<evidence type="ECO:0000256" key="4">
    <source>
        <dbReference type="ARBA" id="ARBA00022753"/>
    </source>
</evidence>
<feature type="domain" description="FIP-RBD" evidence="6">
    <location>
        <begin position="9"/>
        <end position="71"/>
    </location>
</feature>
<dbReference type="GO" id="GO:0015031">
    <property type="term" value="P:protein transport"/>
    <property type="evidence" value="ECO:0007669"/>
    <property type="project" value="UniProtKB-KW"/>
</dbReference>
<dbReference type="AlphaFoldDB" id="A0A3Q3DXL1"/>
<dbReference type="Gene3D" id="1.20.5.2440">
    <property type="match status" value="1"/>
</dbReference>
<dbReference type="GO" id="GO:0031267">
    <property type="term" value="F:small GTPase binding"/>
    <property type="evidence" value="ECO:0007669"/>
    <property type="project" value="InterPro"/>
</dbReference>
<dbReference type="InterPro" id="IPR037789">
    <property type="entry name" value="FIP_classI"/>
</dbReference>
<dbReference type="OMA" id="FTQLTHE"/>
<dbReference type="FunFam" id="1.20.5.2440:FF:000002">
    <property type="entry name" value="rab11 family-interacting protein 2 isoform X1"/>
    <property type="match status" value="1"/>
</dbReference>
<dbReference type="InterPro" id="IPR019018">
    <property type="entry name" value="Rab-bd_FIP-RBD"/>
</dbReference>
<dbReference type="GO" id="GO:0005768">
    <property type="term" value="C:endosome"/>
    <property type="evidence" value="ECO:0007669"/>
    <property type="project" value="UniProtKB-SubCell"/>
</dbReference>
<comment type="subcellular location">
    <subcellularLocation>
        <location evidence="1">Endosome</location>
    </subcellularLocation>
</comment>
<dbReference type="Ensembl" id="ENSHCOT00000025675.1">
    <property type="protein sequence ID" value="ENSHCOP00000023176.1"/>
    <property type="gene ID" value="ENSHCOG00000011457.1"/>
</dbReference>
<dbReference type="Proteomes" id="UP000264820">
    <property type="component" value="Unplaced"/>
</dbReference>
<name>A0A3Q3DXL1_HIPCM</name>
<dbReference type="PANTHER" id="PTHR15746">
    <property type="entry name" value="RAB11-RELATED"/>
    <property type="match status" value="1"/>
</dbReference>
<keyword evidence="5" id="KW-0653">Protein transport</keyword>
<evidence type="ECO:0000256" key="5">
    <source>
        <dbReference type="ARBA" id="ARBA00022927"/>
    </source>
</evidence>
<evidence type="ECO:0000259" key="6">
    <source>
        <dbReference type="PROSITE" id="PS51511"/>
    </source>
</evidence>
<dbReference type="InterPro" id="IPR037245">
    <property type="entry name" value="FIP-RBD_C_sf"/>
</dbReference>
<reference evidence="7" key="2">
    <citation type="submission" date="2025-09" db="UniProtKB">
        <authorList>
            <consortium name="Ensembl"/>
        </authorList>
    </citation>
    <scope>IDENTIFICATION</scope>
</reference>
<dbReference type="GO" id="GO:0045055">
    <property type="term" value="P:regulated exocytosis"/>
    <property type="evidence" value="ECO:0007669"/>
    <property type="project" value="TreeGrafter"/>
</dbReference>
<dbReference type="STRING" id="109280.ENSHCOP00000023176"/>
<accession>A0A3Q3DXL1</accession>
<sequence length="77" mass="8782">QMDLSRRKDSLFRVAGGGPFTQLTHEELITLVVRQQADLSKKDCKINELEDYIDNLLVRVIEEKPAILQAMNTTKPV</sequence>
<evidence type="ECO:0000256" key="3">
    <source>
        <dbReference type="ARBA" id="ARBA00022553"/>
    </source>
</evidence>
<dbReference type="GeneTree" id="ENSGT00940000169772"/>
<protein>
    <recommendedName>
        <fullName evidence="6">FIP-RBD domain-containing protein</fullName>
    </recommendedName>
</protein>
<evidence type="ECO:0000313" key="7">
    <source>
        <dbReference type="Ensembl" id="ENSHCOP00000023176.1"/>
    </source>
</evidence>
<evidence type="ECO:0000256" key="2">
    <source>
        <dbReference type="ARBA" id="ARBA00022448"/>
    </source>
</evidence>
<proteinExistence type="predicted"/>
<organism evidence="7 8">
    <name type="scientific">Hippocampus comes</name>
    <name type="common">Tiger tail seahorse</name>
    <dbReference type="NCBI Taxonomy" id="109280"/>
    <lineage>
        <taxon>Eukaryota</taxon>
        <taxon>Metazoa</taxon>
        <taxon>Chordata</taxon>
        <taxon>Craniata</taxon>
        <taxon>Vertebrata</taxon>
        <taxon>Euteleostomi</taxon>
        <taxon>Actinopterygii</taxon>
        <taxon>Neopterygii</taxon>
        <taxon>Teleostei</taxon>
        <taxon>Neoteleostei</taxon>
        <taxon>Acanthomorphata</taxon>
        <taxon>Syngnathiaria</taxon>
        <taxon>Syngnathiformes</taxon>
        <taxon>Syngnathoidei</taxon>
        <taxon>Syngnathidae</taxon>
        <taxon>Hippocampus</taxon>
    </lineage>
</organism>
<keyword evidence="2" id="KW-0813">Transport</keyword>
<evidence type="ECO:0000313" key="8">
    <source>
        <dbReference type="Proteomes" id="UP000264820"/>
    </source>
</evidence>